<dbReference type="NCBIfam" id="TIGR00675">
    <property type="entry name" value="dcm"/>
    <property type="match status" value="1"/>
</dbReference>
<dbReference type="RefSeq" id="WP_182458801.1">
    <property type="nucleotide sequence ID" value="NZ_CP059732.1"/>
</dbReference>
<dbReference type="SUPFAM" id="SSF53335">
    <property type="entry name" value="S-adenosyl-L-methionine-dependent methyltransferases"/>
    <property type="match status" value="1"/>
</dbReference>
<name>A0A7G5GRM7_9BACT</name>
<dbReference type="KEGG" id="sfol:H3H32_26685"/>
<keyword evidence="3 6" id="KW-0949">S-adenosyl-L-methionine</keyword>
<dbReference type="PROSITE" id="PS00094">
    <property type="entry name" value="C5_MTASE_1"/>
    <property type="match status" value="1"/>
</dbReference>
<dbReference type="Proteomes" id="UP000515369">
    <property type="component" value="Chromosome"/>
</dbReference>
<dbReference type="Gene3D" id="3.40.50.150">
    <property type="entry name" value="Vaccinia Virus protein VP39"/>
    <property type="match status" value="1"/>
</dbReference>
<accession>A0A7G5GRM7</accession>
<reference evidence="9 10" key="1">
    <citation type="submission" date="2020-07" db="EMBL/GenBank/DDBJ databases">
        <title>Spirosoma foliorum sp. nov., isolated from the leaves on the Nejang mountain Korea, Republic of.</title>
        <authorList>
            <person name="Ho H."/>
            <person name="Lee Y.-J."/>
            <person name="Nurcahyanto D.-A."/>
            <person name="Kim S.-G."/>
        </authorList>
    </citation>
    <scope>NUCLEOTIDE SEQUENCE [LARGE SCALE GENOMIC DNA]</scope>
    <source>
        <strain evidence="9 10">PL0136</strain>
    </source>
</reference>
<keyword evidence="4" id="KW-0680">Restriction system</keyword>
<dbReference type="InterPro" id="IPR050390">
    <property type="entry name" value="C5-Methyltransferase"/>
</dbReference>
<keyword evidence="1 6" id="KW-0489">Methyltransferase</keyword>
<protein>
    <recommendedName>
        <fullName evidence="8">Cytosine-specific methyltransferase</fullName>
        <ecNumber evidence="8">2.1.1.37</ecNumber>
    </recommendedName>
</protein>
<evidence type="ECO:0000256" key="6">
    <source>
        <dbReference type="PROSITE-ProRule" id="PRU01016"/>
    </source>
</evidence>
<gene>
    <name evidence="9" type="ORF">H3H32_26685</name>
</gene>
<evidence type="ECO:0000256" key="2">
    <source>
        <dbReference type="ARBA" id="ARBA00022679"/>
    </source>
</evidence>
<dbReference type="InterPro" id="IPR018117">
    <property type="entry name" value="C5_DNA_meth_AS"/>
</dbReference>
<evidence type="ECO:0000313" key="10">
    <source>
        <dbReference type="Proteomes" id="UP000515369"/>
    </source>
</evidence>
<dbReference type="EMBL" id="CP059732">
    <property type="protein sequence ID" value="QMW01519.1"/>
    <property type="molecule type" value="Genomic_DNA"/>
</dbReference>
<dbReference type="InterPro" id="IPR031303">
    <property type="entry name" value="C5_meth_CS"/>
</dbReference>
<proteinExistence type="inferred from homology"/>
<dbReference type="Gene3D" id="3.90.120.10">
    <property type="entry name" value="DNA Methylase, subunit A, domain 2"/>
    <property type="match status" value="1"/>
</dbReference>
<dbReference type="PANTHER" id="PTHR10629:SF52">
    <property type="entry name" value="DNA (CYTOSINE-5)-METHYLTRANSFERASE 1"/>
    <property type="match status" value="1"/>
</dbReference>
<evidence type="ECO:0000256" key="4">
    <source>
        <dbReference type="ARBA" id="ARBA00022747"/>
    </source>
</evidence>
<dbReference type="GO" id="GO:0003677">
    <property type="term" value="F:DNA binding"/>
    <property type="evidence" value="ECO:0007669"/>
    <property type="project" value="TreeGrafter"/>
</dbReference>
<dbReference type="PRINTS" id="PR00105">
    <property type="entry name" value="C5METTRFRASE"/>
</dbReference>
<comment type="catalytic activity">
    <reaction evidence="5 8">
        <text>a 2'-deoxycytidine in DNA + S-adenosyl-L-methionine = a 5-methyl-2'-deoxycytidine in DNA + S-adenosyl-L-homocysteine + H(+)</text>
        <dbReference type="Rhea" id="RHEA:13681"/>
        <dbReference type="Rhea" id="RHEA-COMP:11369"/>
        <dbReference type="Rhea" id="RHEA-COMP:11370"/>
        <dbReference type="ChEBI" id="CHEBI:15378"/>
        <dbReference type="ChEBI" id="CHEBI:57856"/>
        <dbReference type="ChEBI" id="CHEBI:59789"/>
        <dbReference type="ChEBI" id="CHEBI:85452"/>
        <dbReference type="ChEBI" id="CHEBI:85454"/>
        <dbReference type="EC" id="2.1.1.37"/>
    </reaction>
</comment>
<evidence type="ECO:0000256" key="7">
    <source>
        <dbReference type="RuleBase" id="RU000416"/>
    </source>
</evidence>
<evidence type="ECO:0000256" key="3">
    <source>
        <dbReference type="ARBA" id="ARBA00022691"/>
    </source>
</evidence>
<feature type="active site" evidence="6">
    <location>
        <position position="98"/>
    </location>
</feature>
<keyword evidence="10" id="KW-1185">Reference proteome</keyword>
<dbReference type="GO" id="GO:0003886">
    <property type="term" value="F:DNA (cytosine-5-)-methyltransferase activity"/>
    <property type="evidence" value="ECO:0007669"/>
    <property type="project" value="UniProtKB-EC"/>
</dbReference>
<dbReference type="REBASE" id="440509">
    <property type="entry name" value="M.Ssp0136ORF26685P"/>
</dbReference>
<dbReference type="PROSITE" id="PS00095">
    <property type="entry name" value="C5_MTASE_2"/>
    <property type="match status" value="1"/>
</dbReference>
<evidence type="ECO:0000256" key="5">
    <source>
        <dbReference type="ARBA" id="ARBA00047422"/>
    </source>
</evidence>
<evidence type="ECO:0000256" key="1">
    <source>
        <dbReference type="ARBA" id="ARBA00022603"/>
    </source>
</evidence>
<dbReference type="PANTHER" id="PTHR10629">
    <property type="entry name" value="CYTOSINE-SPECIFIC METHYLTRANSFERASE"/>
    <property type="match status" value="1"/>
</dbReference>
<keyword evidence="2 6" id="KW-0808">Transferase</keyword>
<comment type="similarity">
    <text evidence="6 7">Belongs to the class I-like SAM-binding methyltransferase superfamily. C5-methyltransferase family.</text>
</comment>
<organism evidence="9 10">
    <name type="scientific">Spirosoma foliorum</name>
    <dbReference type="NCBI Taxonomy" id="2710596"/>
    <lineage>
        <taxon>Bacteria</taxon>
        <taxon>Pseudomonadati</taxon>
        <taxon>Bacteroidota</taxon>
        <taxon>Cytophagia</taxon>
        <taxon>Cytophagales</taxon>
        <taxon>Cytophagaceae</taxon>
        <taxon>Spirosoma</taxon>
    </lineage>
</organism>
<dbReference type="EC" id="2.1.1.37" evidence="8"/>
<dbReference type="GO" id="GO:0032259">
    <property type="term" value="P:methylation"/>
    <property type="evidence" value="ECO:0007669"/>
    <property type="project" value="UniProtKB-KW"/>
</dbReference>
<dbReference type="GO" id="GO:0044027">
    <property type="term" value="P:negative regulation of gene expression via chromosomal CpG island methylation"/>
    <property type="evidence" value="ECO:0007669"/>
    <property type="project" value="TreeGrafter"/>
</dbReference>
<dbReference type="InterPro" id="IPR029063">
    <property type="entry name" value="SAM-dependent_MTases_sf"/>
</dbReference>
<dbReference type="Pfam" id="PF00145">
    <property type="entry name" value="DNA_methylase"/>
    <property type="match status" value="1"/>
</dbReference>
<dbReference type="GO" id="GO:0009307">
    <property type="term" value="P:DNA restriction-modification system"/>
    <property type="evidence" value="ECO:0007669"/>
    <property type="project" value="UniProtKB-KW"/>
</dbReference>
<evidence type="ECO:0000256" key="8">
    <source>
        <dbReference type="RuleBase" id="RU000417"/>
    </source>
</evidence>
<sequence length="381" mass="42443">MIISELAEATQPSPVLTSIKNTAIDFFCGAGGLTYGLREAGINVTTGFDIDTDCEYAYEQNNPGSKFIEQNISELKAQQVSDLYPPDNYKILVGCAPCQSFSKYTRKNKSAKDQKWELVRSFADLIQEIKPDVVSMENVPELASHQVYNEFLLKLHESQYSISASIVFCPDYGIPQQRERLVLFASRLGPISIIPPEYHSENYPTVRSAIGNLEALRAGDESPKDRFHKSSKLAPINLRRIRASKAGGSWRDWPIDLRADCHRSKSGATYPSVYGRMEWDKPSPTITTQYFGFGNGRFGHPDQDRAISLREGAILQSFPHDYIFTAPNQNVSFATIGKMIGNAVPPKLGEVVGKTIMNHLKQFTSSQTTVTIPENANSTNF</sequence>
<dbReference type="InterPro" id="IPR001525">
    <property type="entry name" value="C5_MeTfrase"/>
</dbReference>
<dbReference type="AlphaFoldDB" id="A0A7G5GRM7"/>
<dbReference type="PROSITE" id="PS51679">
    <property type="entry name" value="SAM_MT_C5"/>
    <property type="match status" value="1"/>
</dbReference>
<evidence type="ECO:0000313" key="9">
    <source>
        <dbReference type="EMBL" id="QMW01519.1"/>
    </source>
</evidence>